<dbReference type="InterPro" id="IPR036397">
    <property type="entry name" value="RNaseH_sf"/>
</dbReference>
<dbReference type="OrthoDB" id="7744248at2759"/>
<sequence>KKGGIKPKALVEDEIKTIVEWIEDDCGLTLKQVKKKVLANFRKNVSTSIIENYLEVRLFTIKQVHKQPISMNSEENKRNRAEYVTALNRYIELGKQIVWIDETNFNLFCHRTRGRSRVGVRAVQHLPAARGPNVHLIGAISPTGVVTMERRRGSFSSDSANIWITNLLQRWQDMRNEVGDLVIVCDNAPCQELLYCVWDRILRCSTPSKIYGRKLRHVKTHLRVPQVRAIGIVEQRLLYLGEIIDSAKETIVG</sequence>
<evidence type="ECO:0000313" key="2">
    <source>
        <dbReference type="EMBL" id="VEN50794.1"/>
    </source>
</evidence>
<keyword evidence="3" id="KW-1185">Reference proteome</keyword>
<reference evidence="2 3" key="1">
    <citation type="submission" date="2019-01" db="EMBL/GenBank/DDBJ databases">
        <authorList>
            <person name="Sayadi A."/>
        </authorList>
    </citation>
    <scope>NUCLEOTIDE SEQUENCE [LARGE SCALE GENOMIC DNA]</scope>
</reference>
<dbReference type="EMBL" id="CAACVG010008710">
    <property type="protein sequence ID" value="VEN50794.1"/>
    <property type="molecule type" value="Genomic_DNA"/>
</dbReference>
<dbReference type="AlphaFoldDB" id="A0A653CSB6"/>
<feature type="domain" description="Tc1-like transposase DDE" evidence="1">
    <location>
        <begin position="96"/>
        <end position="189"/>
    </location>
</feature>
<dbReference type="GO" id="GO:0003676">
    <property type="term" value="F:nucleic acid binding"/>
    <property type="evidence" value="ECO:0007669"/>
    <property type="project" value="InterPro"/>
</dbReference>
<dbReference type="InterPro" id="IPR038717">
    <property type="entry name" value="Tc1-like_DDE_dom"/>
</dbReference>
<accession>A0A653CSB6</accession>
<evidence type="ECO:0000259" key="1">
    <source>
        <dbReference type="Pfam" id="PF13358"/>
    </source>
</evidence>
<dbReference type="Proteomes" id="UP000410492">
    <property type="component" value="Unassembled WGS sequence"/>
</dbReference>
<proteinExistence type="predicted"/>
<dbReference type="Pfam" id="PF13358">
    <property type="entry name" value="DDE_3"/>
    <property type="match status" value="1"/>
</dbReference>
<dbReference type="Gene3D" id="3.30.420.10">
    <property type="entry name" value="Ribonuclease H-like superfamily/Ribonuclease H"/>
    <property type="match status" value="1"/>
</dbReference>
<name>A0A653CSB6_CALMS</name>
<evidence type="ECO:0000313" key="3">
    <source>
        <dbReference type="Proteomes" id="UP000410492"/>
    </source>
</evidence>
<protein>
    <recommendedName>
        <fullName evidence="1">Tc1-like transposase DDE domain-containing protein</fullName>
    </recommendedName>
</protein>
<dbReference type="PANTHER" id="PTHR48472:SF1">
    <property type="entry name" value="TC1-LIKE TRANSPOSASE DDE DOMAIN-CONTAINING PROTEIN"/>
    <property type="match status" value="1"/>
</dbReference>
<gene>
    <name evidence="2" type="ORF">CALMAC_LOCUS11429</name>
</gene>
<dbReference type="PANTHER" id="PTHR48472">
    <property type="entry name" value="TC1-LIKE TRANSPOSASE DDE DOMAIN-CONTAINING PROTEIN"/>
    <property type="match status" value="1"/>
</dbReference>
<organism evidence="2 3">
    <name type="scientific">Callosobruchus maculatus</name>
    <name type="common">Southern cowpea weevil</name>
    <name type="synonym">Pulse bruchid</name>
    <dbReference type="NCBI Taxonomy" id="64391"/>
    <lineage>
        <taxon>Eukaryota</taxon>
        <taxon>Metazoa</taxon>
        <taxon>Ecdysozoa</taxon>
        <taxon>Arthropoda</taxon>
        <taxon>Hexapoda</taxon>
        <taxon>Insecta</taxon>
        <taxon>Pterygota</taxon>
        <taxon>Neoptera</taxon>
        <taxon>Endopterygota</taxon>
        <taxon>Coleoptera</taxon>
        <taxon>Polyphaga</taxon>
        <taxon>Cucujiformia</taxon>
        <taxon>Chrysomeloidea</taxon>
        <taxon>Chrysomelidae</taxon>
        <taxon>Bruchinae</taxon>
        <taxon>Bruchini</taxon>
        <taxon>Callosobruchus</taxon>
    </lineage>
</organism>
<feature type="non-terminal residue" evidence="2">
    <location>
        <position position="1"/>
    </location>
</feature>